<evidence type="ECO:0000313" key="8">
    <source>
        <dbReference type="Proteomes" id="UP000564806"/>
    </source>
</evidence>
<dbReference type="InterPro" id="IPR003594">
    <property type="entry name" value="HATPase_dom"/>
</dbReference>
<dbReference type="Gene3D" id="3.30.565.10">
    <property type="entry name" value="Histidine kinase-like ATPase, C-terminal domain"/>
    <property type="match status" value="1"/>
</dbReference>
<keyword evidence="4" id="KW-1133">Transmembrane helix</keyword>
<keyword evidence="7" id="KW-0418">Kinase</keyword>
<evidence type="ECO:0000256" key="2">
    <source>
        <dbReference type="ARBA" id="ARBA00012438"/>
    </source>
</evidence>
<evidence type="ECO:0000259" key="5">
    <source>
        <dbReference type="Pfam" id="PF02518"/>
    </source>
</evidence>
<dbReference type="PRINTS" id="PR00344">
    <property type="entry name" value="BCTRLSENSOR"/>
</dbReference>
<sequence>MLLKWPGCIYRWISEPFKRTIRSKLILIMLCISVIPIIVVTWLATENTRKVMEQEVIQSNLSKIAWSGEAVDKNFTQLNNMIYTILISPTLNEYTKEEDGSVSDQFTVQRNVINNITSIFYSGYNSLVEIQLYLKEKNKLFTINDMRDTIQSPVADTPIWRDIVEQQADYIIKDSDGSSANFNLIRSINRFENKDKLGSIRFEVKWKMMDNALGLLNSEQEAGVYIVNSGGKVMYQLKEGTMPATKDVDWSAQGTGYIRTSDHYIFYNYLEPWGLSVVKVLPVSYVMQSGSVIQTNGLIIGVLSALLSALIAAFVAYRVAGPIVRLARSMSGLNWLKGEGVPHSNREDEIGMLEKRFQTMSSRIREHIRNEYTINLERQTAQLKALQAQINPHFLQNTLQMIGSMAYSKKPSDIYSIIQSLSDMFRYTIRDPGELTTLAMEIKHLNNYMNIQQQRYADKLNYEVEIPPLWEDILVPKLSLHPLVENAFMHGFDRKKGVWNLSLRLVPYQNGLLIQVEDNGMGISPDRLEEVRARLAEPLDPYWTSGNSIGLYNVSARIKLYFGEKYGVIINNQPDGGARVSMYIPIVKVGEQHEY</sequence>
<feature type="transmembrane region" description="Helical" evidence="4">
    <location>
        <begin position="25"/>
        <end position="44"/>
    </location>
</feature>
<dbReference type="Pfam" id="PF06580">
    <property type="entry name" value="His_kinase"/>
    <property type="match status" value="1"/>
</dbReference>
<feature type="domain" description="Histidine kinase/HSP90-like ATPase" evidence="5">
    <location>
        <begin position="482"/>
        <end position="586"/>
    </location>
</feature>
<feature type="transmembrane region" description="Helical" evidence="4">
    <location>
        <begin position="298"/>
        <end position="320"/>
    </location>
</feature>
<keyword evidence="7" id="KW-0808">Transferase</keyword>
<gene>
    <name evidence="7" type="ORF">HPT30_28770</name>
</gene>
<accession>A0A850EXQ9</accession>
<keyword evidence="3" id="KW-0902">Two-component regulatory system</keyword>
<feature type="domain" description="Signal transduction histidine kinase internal region" evidence="6">
    <location>
        <begin position="381"/>
        <end position="460"/>
    </location>
</feature>
<organism evidence="7 8">
    <name type="scientific">Paenibacillus agri</name>
    <dbReference type="NCBI Taxonomy" id="2744309"/>
    <lineage>
        <taxon>Bacteria</taxon>
        <taxon>Bacillati</taxon>
        <taxon>Bacillota</taxon>
        <taxon>Bacilli</taxon>
        <taxon>Bacillales</taxon>
        <taxon>Paenibacillaceae</taxon>
        <taxon>Paenibacillus</taxon>
    </lineage>
</organism>
<dbReference type="Proteomes" id="UP000564806">
    <property type="component" value="Unassembled WGS sequence"/>
</dbReference>
<keyword evidence="4" id="KW-0472">Membrane</keyword>
<proteinExistence type="predicted"/>
<evidence type="ECO:0000313" key="7">
    <source>
        <dbReference type="EMBL" id="NUU64354.1"/>
    </source>
</evidence>
<dbReference type="InterPro" id="IPR004358">
    <property type="entry name" value="Sig_transdc_His_kin-like_C"/>
</dbReference>
<dbReference type="GO" id="GO:0016020">
    <property type="term" value="C:membrane"/>
    <property type="evidence" value="ECO:0007669"/>
    <property type="project" value="InterPro"/>
</dbReference>
<dbReference type="EC" id="2.7.13.3" evidence="2"/>
<keyword evidence="4" id="KW-0812">Transmembrane</keyword>
<dbReference type="SUPFAM" id="SSF55874">
    <property type="entry name" value="ATPase domain of HSP90 chaperone/DNA topoisomerase II/histidine kinase"/>
    <property type="match status" value="1"/>
</dbReference>
<dbReference type="InterPro" id="IPR050640">
    <property type="entry name" value="Bact_2-comp_sensor_kinase"/>
</dbReference>
<dbReference type="AlphaFoldDB" id="A0A850EXQ9"/>
<keyword evidence="8" id="KW-1185">Reference proteome</keyword>
<dbReference type="PANTHER" id="PTHR34220">
    <property type="entry name" value="SENSOR HISTIDINE KINASE YPDA"/>
    <property type="match status" value="1"/>
</dbReference>
<dbReference type="Pfam" id="PF02518">
    <property type="entry name" value="HATPase_c"/>
    <property type="match status" value="1"/>
</dbReference>
<evidence type="ECO:0000259" key="6">
    <source>
        <dbReference type="Pfam" id="PF06580"/>
    </source>
</evidence>
<dbReference type="InterPro" id="IPR036890">
    <property type="entry name" value="HATPase_C_sf"/>
</dbReference>
<comment type="caution">
    <text evidence="7">The sequence shown here is derived from an EMBL/GenBank/DDBJ whole genome shotgun (WGS) entry which is preliminary data.</text>
</comment>
<dbReference type="RefSeq" id="WP_175374671.1">
    <property type="nucleotide sequence ID" value="NZ_JABWCS010000221.1"/>
</dbReference>
<dbReference type="InterPro" id="IPR010559">
    <property type="entry name" value="Sig_transdc_His_kin_internal"/>
</dbReference>
<evidence type="ECO:0000256" key="3">
    <source>
        <dbReference type="ARBA" id="ARBA00023012"/>
    </source>
</evidence>
<reference evidence="7" key="1">
    <citation type="submission" date="2020-06" db="EMBL/GenBank/DDBJ databases">
        <title>Paenibacillus sp. nov., isolated from soil.</title>
        <authorList>
            <person name="Seo Y.L."/>
        </authorList>
    </citation>
    <scope>NUCLEOTIDE SEQUENCE [LARGE SCALE GENOMIC DNA]</scope>
    <source>
        <strain evidence="7">JW14</strain>
    </source>
</reference>
<dbReference type="Gene3D" id="6.10.340.10">
    <property type="match status" value="1"/>
</dbReference>
<dbReference type="PANTHER" id="PTHR34220:SF7">
    <property type="entry name" value="SENSOR HISTIDINE KINASE YPDA"/>
    <property type="match status" value="1"/>
</dbReference>
<dbReference type="GO" id="GO:0000155">
    <property type="term" value="F:phosphorelay sensor kinase activity"/>
    <property type="evidence" value="ECO:0007669"/>
    <property type="project" value="InterPro"/>
</dbReference>
<evidence type="ECO:0000256" key="4">
    <source>
        <dbReference type="SAM" id="Phobius"/>
    </source>
</evidence>
<evidence type="ECO:0000256" key="1">
    <source>
        <dbReference type="ARBA" id="ARBA00000085"/>
    </source>
</evidence>
<dbReference type="EMBL" id="JABWCS010000221">
    <property type="protein sequence ID" value="NUU64354.1"/>
    <property type="molecule type" value="Genomic_DNA"/>
</dbReference>
<name>A0A850EXQ9_9BACL</name>
<protein>
    <recommendedName>
        <fullName evidence="2">histidine kinase</fullName>
        <ecNumber evidence="2">2.7.13.3</ecNumber>
    </recommendedName>
</protein>
<comment type="catalytic activity">
    <reaction evidence="1">
        <text>ATP + protein L-histidine = ADP + protein N-phospho-L-histidine.</text>
        <dbReference type="EC" id="2.7.13.3"/>
    </reaction>
</comment>